<dbReference type="EC" id="4.2.1.136" evidence="19"/>
<dbReference type="SUPFAM" id="SSF53613">
    <property type="entry name" value="Ribokinase-like"/>
    <property type="match status" value="1"/>
</dbReference>
<dbReference type="GO" id="GO:0046496">
    <property type="term" value="P:nicotinamide nucleotide metabolic process"/>
    <property type="evidence" value="ECO:0007669"/>
    <property type="project" value="UniProtKB-UniRule"/>
</dbReference>
<evidence type="ECO:0000256" key="8">
    <source>
        <dbReference type="ARBA" id="ARBA00022857"/>
    </source>
</evidence>
<dbReference type="GO" id="GO:0046872">
    <property type="term" value="F:metal ion binding"/>
    <property type="evidence" value="ECO:0007669"/>
    <property type="project" value="UniProtKB-UniRule"/>
</dbReference>
<evidence type="ECO:0000256" key="15">
    <source>
        <dbReference type="ARBA" id="ARBA00048238"/>
    </source>
</evidence>
<protein>
    <recommendedName>
        <fullName evidence="19">Bifunctional NAD(P)H-hydrate repair enzyme</fullName>
    </recommendedName>
    <alternativeName>
        <fullName evidence="19">Nicotinamide nucleotide repair protein</fullName>
    </alternativeName>
    <domain>
        <recommendedName>
            <fullName evidence="19">ADP-dependent (S)-NAD(P)H-hydrate dehydratase</fullName>
            <ecNumber evidence="19">4.2.1.136</ecNumber>
        </recommendedName>
        <alternativeName>
            <fullName evidence="19">ADP-dependent NAD(P)HX dehydratase</fullName>
        </alternativeName>
    </domain>
    <domain>
        <recommendedName>
            <fullName evidence="19">NAD(P)H-hydrate epimerase</fullName>
            <ecNumber evidence="19">5.1.99.6</ecNumber>
        </recommendedName>
    </domain>
</protein>
<evidence type="ECO:0000256" key="1">
    <source>
        <dbReference type="ARBA" id="ARBA00000013"/>
    </source>
</evidence>
<evidence type="ECO:0000256" key="5">
    <source>
        <dbReference type="ARBA" id="ARBA00022723"/>
    </source>
</evidence>
<evidence type="ECO:0000256" key="18">
    <source>
        <dbReference type="HAMAP-Rule" id="MF_01966"/>
    </source>
</evidence>
<dbReference type="HAMAP" id="MF_01966">
    <property type="entry name" value="NADHX_epimerase"/>
    <property type="match status" value="1"/>
</dbReference>
<dbReference type="RefSeq" id="WP_085216960.1">
    <property type="nucleotide sequence ID" value="NZ_LT840185.1"/>
</dbReference>
<evidence type="ECO:0000256" key="13">
    <source>
        <dbReference type="ARBA" id="ARBA00023268"/>
    </source>
</evidence>
<feature type="binding site" evidence="17">
    <location>
        <position position="405"/>
    </location>
    <ligand>
        <name>AMP</name>
        <dbReference type="ChEBI" id="CHEBI:456215"/>
    </ligand>
</feature>
<comment type="caution">
    <text evidence="18">Lacks conserved residue(s) required for the propagation of feature annotation.</text>
</comment>
<feature type="domain" description="YjeF N-terminal" evidence="21">
    <location>
        <begin position="12"/>
        <end position="205"/>
    </location>
</feature>
<dbReference type="GO" id="GO:0110051">
    <property type="term" value="P:metabolite repair"/>
    <property type="evidence" value="ECO:0007669"/>
    <property type="project" value="TreeGrafter"/>
</dbReference>
<feature type="binding site" evidence="18">
    <location>
        <position position="115"/>
    </location>
    <ligand>
        <name>K(+)</name>
        <dbReference type="ChEBI" id="CHEBI:29103"/>
    </ligand>
</feature>
<reference evidence="23" key="1">
    <citation type="submission" date="2017-04" db="EMBL/GenBank/DDBJ databases">
        <authorList>
            <person name="Varghese N."/>
            <person name="Submissions S."/>
        </authorList>
    </citation>
    <scope>NUCLEOTIDE SEQUENCE [LARGE SCALE GENOMIC DNA]</scope>
    <source>
        <strain evidence="23">Dd16</strain>
    </source>
</reference>
<accession>A0A1X7FXP4</accession>
<keyword evidence="13" id="KW-0511">Multifunctional enzyme</keyword>
<evidence type="ECO:0000256" key="17">
    <source>
        <dbReference type="HAMAP-Rule" id="MF_01965"/>
    </source>
</evidence>
<dbReference type="Pfam" id="PF03853">
    <property type="entry name" value="YjeF_N"/>
    <property type="match status" value="1"/>
</dbReference>
<keyword evidence="23" id="KW-1185">Reference proteome</keyword>
<feature type="binding site" evidence="17">
    <location>
        <position position="406"/>
    </location>
    <ligand>
        <name>(6S)-NADPHX</name>
        <dbReference type="ChEBI" id="CHEBI:64076"/>
    </ligand>
</feature>
<evidence type="ECO:0000259" key="21">
    <source>
        <dbReference type="PROSITE" id="PS51385"/>
    </source>
</evidence>
<comment type="catalytic activity">
    <reaction evidence="16 17 19">
        <text>(6S)-NADPHX + ADP = AMP + phosphate + NADPH + H(+)</text>
        <dbReference type="Rhea" id="RHEA:32235"/>
        <dbReference type="ChEBI" id="CHEBI:15378"/>
        <dbReference type="ChEBI" id="CHEBI:43474"/>
        <dbReference type="ChEBI" id="CHEBI:57783"/>
        <dbReference type="ChEBI" id="CHEBI:64076"/>
        <dbReference type="ChEBI" id="CHEBI:456215"/>
        <dbReference type="ChEBI" id="CHEBI:456216"/>
        <dbReference type="EC" id="4.2.1.136"/>
    </reaction>
</comment>
<keyword evidence="8 17" id="KW-0521">NADP</keyword>
<dbReference type="GO" id="GO:0052855">
    <property type="term" value="F:ADP-dependent NAD(P)H-hydrate dehydratase activity"/>
    <property type="evidence" value="ECO:0007669"/>
    <property type="project" value="UniProtKB-UniRule"/>
</dbReference>
<sequence length="461" mass="46065">MSERPIWSAAEMRAAEEAAIAAGTPVETLMDRAGRAAAEAIWRFAGPLPALVLCGPGNNGGDGYVIARVLKARGMDVAVAALGDPKTPAAHAAAGAWAGPVATFESAEPRPLLIDALFGTGLRRSLDDGVAAQLAALAEDAAVRVAVDLPSGVATHDGALLSPVPVNDLTITFATLKPAHRLQPAARHMGRIVVAAIGVAGESALAEIGRPLLRAPGPDDHKYKRGFVLVAGGDLAGAAELAAEAALRAGAGAVRLLGVSPSAALPRAIMQSGTIETGLDDDRLGAVVFGPGTLPGPESDLLLTQLLASDKALVLDAGALVLLANRGPDALRGLPEPAILTPHPGEFSRLFGEIGGSKVDRARAAAARSGAVVVDKGPDTVVAAPDGRAGISAGSSPWLATAGSGDVLAGAIAAARAAGFDAFAAAKAGVWLHQRAAEIAGPGLIADDVVEALALAFAECT</sequence>
<keyword evidence="22" id="KW-0418">Kinase</keyword>
<feature type="binding site" evidence="18">
    <location>
        <position position="148"/>
    </location>
    <ligand>
        <name>(6S)-NADPHX</name>
        <dbReference type="ChEBI" id="CHEBI:64076"/>
    </ligand>
</feature>
<dbReference type="PROSITE" id="PS51383">
    <property type="entry name" value="YJEF_C_3"/>
    <property type="match status" value="1"/>
</dbReference>
<evidence type="ECO:0000256" key="6">
    <source>
        <dbReference type="ARBA" id="ARBA00022741"/>
    </source>
</evidence>
<comment type="similarity">
    <text evidence="3 19">In the N-terminal section; belongs to the NnrE/AIBP family.</text>
</comment>
<evidence type="ECO:0000313" key="23">
    <source>
        <dbReference type="Proteomes" id="UP000192934"/>
    </source>
</evidence>
<evidence type="ECO:0000256" key="3">
    <source>
        <dbReference type="ARBA" id="ARBA00006001"/>
    </source>
</evidence>
<comment type="similarity">
    <text evidence="18">Belongs to the NnrE/AIBP family.</text>
</comment>
<comment type="function">
    <text evidence="17">Catalyzes the dehydration of the S-form of NAD(P)HX at the expense of ADP, which is converted to AMP. Together with NAD(P)HX epimerase, which catalyzes the epimerization of the S- and R-forms, the enzyme allows the repair of both epimers of NAD(P)HX, a damaged form of NAD(P)H that is a result of enzymatic or heat-dependent hydration.</text>
</comment>
<name>A0A1X7FXP4_9SPHN</name>
<keyword evidence="6 17" id="KW-0547">Nucleotide-binding</keyword>
<feature type="binding site" evidence="18">
    <location>
        <position position="59"/>
    </location>
    <ligand>
        <name>K(+)</name>
        <dbReference type="ChEBI" id="CHEBI:29103"/>
    </ligand>
</feature>
<dbReference type="EC" id="5.1.99.6" evidence="19"/>
<feature type="binding site" evidence="18">
    <location>
        <begin position="58"/>
        <end position="62"/>
    </location>
    <ligand>
        <name>(6S)-NADPHX</name>
        <dbReference type="ChEBI" id="CHEBI:64076"/>
    </ligand>
</feature>
<comment type="cofactor">
    <cofactor evidence="18 19">
        <name>K(+)</name>
        <dbReference type="ChEBI" id="CHEBI:29103"/>
    </cofactor>
    <text evidence="18 19">Binds 1 potassium ion per subunit.</text>
</comment>
<proteinExistence type="inferred from homology"/>
<feature type="binding site" evidence="17">
    <location>
        <position position="238"/>
    </location>
    <ligand>
        <name>(6S)-NADPHX</name>
        <dbReference type="ChEBI" id="CHEBI:64076"/>
    </ligand>
</feature>
<comment type="cofactor">
    <cofactor evidence="17">
        <name>Mg(2+)</name>
        <dbReference type="ChEBI" id="CHEBI:18420"/>
    </cofactor>
</comment>
<comment type="function">
    <text evidence="14 19">Bifunctional enzyme that catalyzes the epimerization of the S- and R-forms of NAD(P)HX and the dehydration of the S-form of NAD(P)HX at the expense of ADP, which is converted to AMP. This allows the repair of both epimers of NAD(P)HX, a damaged form of NAD(P)H that is a result of enzymatic or heat-dependent hydration.</text>
</comment>
<dbReference type="Proteomes" id="UP000192934">
    <property type="component" value="Chromosome I"/>
</dbReference>
<keyword evidence="22" id="KW-0808">Transferase</keyword>
<dbReference type="EMBL" id="LT840185">
    <property type="protein sequence ID" value="SMF60596.1"/>
    <property type="molecule type" value="Genomic_DNA"/>
</dbReference>
<dbReference type="PIRSF" id="PIRSF017184">
    <property type="entry name" value="Nnr"/>
    <property type="match status" value="1"/>
</dbReference>
<dbReference type="InterPro" id="IPR004443">
    <property type="entry name" value="YjeF_N_dom"/>
</dbReference>
<keyword evidence="9 18" id="KW-0630">Potassium</keyword>
<dbReference type="InterPro" id="IPR017953">
    <property type="entry name" value="Carbohydrate_kinase_pred_CS"/>
</dbReference>
<dbReference type="NCBIfam" id="TIGR00196">
    <property type="entry name" value="yjeF_cterm"/>
    <property type="match status" value="1"/>
</dbReference>
<evidence type="ECO:0000256" key="11">
    <source>
        <dbReference type="ARBA" id="ARBA00023235"/>
    </source>
</evidence>
<keyword evidence="5 18" id="KW-0479">Metal-binding</keyword>
<dbReference type="GO" id="GO:0005524">
    <property type="term" value="F:ATP binding"/>
    <property type="evidence" value="ECO:0007669"/>
    <property type="project" value="UniProtKB-UniRule"/>
</dbReference>
<feature type="binding site" evidence="18">
    <location>
        <position position="151"/>
    </location>
    <ligand>
        <name>K(+)</name>
        <dbReference type="ChEBI" id="CHEBI:29103"/>
    </ligand>
</feature>
<comment type="catalytic activity">
    <reaction evidence="15 17 19">
        <text>(6S)-NADHX + ADP = AMP + phosphate + NADH + H(+)</text>
        <dbReference type="Rhea" id="RHEA:32223"/>
        <dbReference type="ChEBI" id="CHEBI:15378"/>
        <dbReference type="ChEBI" id="CHEBI:43474"/>
        <dbReference type="ChEBI" id="CHEBI:57945"/>
        <dbReference type="ChEBI" id="CHEBI:64074"/>
        <dbReference type="ChEBI" id="CHEBI:456215"/>
        <dbReference type="ChEBI" id="CHEBI:456216"/>
        <dbReference type="EC" id="4.2.1.136"/>
    </reaction>
</comment>
<dbReference type="AlphaFoldDB" id="A0A1X7FXP4"/>
<dbReference type="InterPro" id="IPR000631">
    <property type="entry name" value="CARKD"/>
</dbReference>
<dbReference type="OrthoDB" id="9806925at2"/>
<comment type="similarity">
    <text evidence="17">Belongs to the NnrD/CARKD family.</text>
</comment>
<feature type="domain" description="YjeF C-terminal" evidence="20">
    <location>
        <begin position="205"/>
        <end position="460"/>
    </location>
</feature>
<comment type="catalytic activity">
    <reaction evidence="2 18 19">
        <text>(6R)-NADPHX = (6S)-NADPHX</text>
        <dbReference type="Rhea" id="RHEA:32227"/>
        <dbReference type="ChEBI" id="CHEBI:64076"/>
        <dbReference type="ChEBI" id="CHEBI:64077"/>
        <dbReference type="EC" id="5.1.99.6"/>
    </reaction>
</comment>
<dbReference type="PANTHER" id="PTHR12592:SF0">
    <property type="entry name" value="ATP-DEPENDENT (S)-NAD(P)H-HYDRATE DEHYDRATASE"/>
    <property type="match status" value="1"/>
</dbReference>
<dbReference type="NCBIfam" id="TIGR00197">
    <property type="entry name" value="yjeF_nterm"/>
    <property type="match status" value="1"/>
</dbReference>
<dbReference type="Gene3D" id="3.40.50.10260">
    <property type="entry name" value="YjeF N-terminal domain"/>
    <property type="match status" value="1"/>
</dbReference>
<feature type="binding site" evidence="17">
    <location>
        <position position="343"/>
    </location>
    <ligand>
        <name>(6S)-NADPHX</name>
        <dbReference type="ChEBI" id="CHEBI:64076"/>
    </ligand>
</feature>
<keyword evidence="7 17" id="KW-0067">ATP-binding</keyword>
<evidence type="ECO:0000313" key="22">
    <source>
        <dbReference type="EMBL" id="SMF60596.1"/>
    </source>
</evidence>
<evidence type="ECO:0000256" key="12">
    <source>
        <dbReference type="ARBA" id="ARBA00023239"/>
    </source>
</evidence>
<keyword evidence="11 18" id="KW-0413">Isomerase</keyword>
<evidence type="ECO:0000256" key="9">
    <source>
        <dbReference type="ARBA" id="ARBA00022958"/>
    </source>
</evidence>
<keyword evidence="10 17" id="KW-0520">NAD</keyword>
<evidence type="ECO:0000256" key="7">
    <source>
        <dbReference type="ARBA" id="ARBA00022840"/>
    </source>
</evidence>
<dbReference type="GO" id="GO:0052856">
    <property type="term" value="F:NAD(P)HX epimerase activity"/>
    <property type="evidence" value="ECO:0007669"/>
    <property type="project" value="UniProtKB-UniRule"/>
</dbReference>
<dbReference type="InterPro" id="IPR030677">
    <property type="entry name" value="Nnr"/>
</dbReference>
<dbReference type="PANTHER" id="PTHR12592">
    <property type="entry name" value="ATP-DEPENDENT (S)-NAD(P)H-HYDRATE DEHYDRATASE FAMILY MEMBER"/>
    <property type="match status" value="1"/>
</dbReference>
<comment type="similarity">
    <text evidence="4 19">In the C-terminal section; belongs to the NnrD/CARKD family.</text>
</comment>
<evidence type="ECO:0000256" key="2">
    <source>
        <dbReference type="ARBA" id="ARBA00000909"/>
    </source>
</evidence>
<evidence type="ECO:0000256" key="19">
    <source>
        <dbReference type="PIRNR" id="PIRNR017184"/>
    </source>
</evidence>
<dbReference type="Pfam" id="PF01256">
    <property type="entry name" value="Carb_kinase"/>
    <property type="match status" value="1"/>
</dbReference>
<dbReference type="STRING" id="941907.SAMN06295910_0030"/>
<feature type="binding site" evidence="17">
    <location>
        <begin position="376"/>
        <end position="380"/>
    </location>
    <ligand>
        <name>AMP</name>
        <dbReference type="ChEBI" id="CHEBI:456215"/>
    </ligand>
</feature>
<feature type="binding site" evidence="18">
    <location>
        <begin position="119"/>
        <end position="125"/>
    </location>
    <ligand>
        <name>(6S)-NADPHX</name>
        <dbReference type="ChEBI" id="CHEBI:64076"/>
    </ligand>
</feature>
<evidence type="ECO:0000256" key="4">
    <source>
        <dbReference type="ARBA" id="ARBA00009524"/>
    </source>
</evidence>
<dbReference type="PROSITE" id="PS01050">
    <property type="entry name" value="YJEF_C_2"/>
    <property type="match status" value="1"/>
</dbReference>
<evidence type="ECO:0000256" key="10">
    <source>
        <dbReference type="ARBA" id="ARBA00023027"/>
    </source>
</evidence>
<dbReference type="CDD" id="cd01171">
    <property type="entry name" value="YXKO-related"/>
    <property type="match status" value="1"/>
</dbReference>
<gene>
    <name evidence="18" type="primary">nnrE</name>
    <name evidence="17" type="synonym">nnrD</name>
    <name evidence="22" type="ORF">SAMN06295910_0030</name>
</gene>
<dbReference type="InterPro" id="IPR036652">
    <property type="entry name" value="YjeF_N_dom_sf"/>
</dbReference>
<dbReference type="PROSITE" id="PS51385">
    <property type="entry name" value="YJEF_N"/>
    <property type="match status" value="1"/>
</dbReference>
<comment type="catalytic activity">
    <reaction evidence="1 18 19">
        <text>(6R)-NADHX = (6S)-NADHX</text>
        <dbReference type="Rhea" id="RHEA:32215"/>
        <dbReference type="ChEBI" id="CHEBI:64074"/>
        <dbReference type="ChEBI" id="CHEBI:64075"/>
        <dbReference type="EC" id="5.1.99.6"/>
    </reaction>
</comment>
<dbReference type="Gene3D" id="3.40.1190.20">
    <property type="match status" value="1"/>
</dbReference>
<dbReference type="InterPro" id="IPR029056">
    <property type="entry name" value="Ribokinase-like"/>
</dbReference>
<keyword evidence="12 17" id="KW-0456">Lyase</keyword>
<dbReference type="GO" id="GO:0016301">
    <property type="term" value="F:kinase activity"/>
    <property type="evidence" value="ECO:0007669"/>
    <property type="project" value="UniProtKB-KW"/>
</dbReference>
<comment type="function">
    <text evidence="18">Catalyzes the epimerization of the S- and R-forms of NAD(P)HX, a damaged form of NAD(P)H that is a result of enzymatic or heat-dependent hydration. This is a prerequisite for the S-specific NAD(P)H-hydrate dehydratase to allow the repair of both epimers of NAD(P)HX.</text>
</comment>
<evidence type="ECO:0000259" key="20">
    <source>
        <dbReference type="PROSITE" id="PS51383"/>
    </source>
</evidence>
<dbReference type="SUPFAM" id="SSF64153">
    <property type="entry name" value="YjeF N-terminal domain-like"/>
    <property type="match status" value="1"/>
</dbReference>
<evidence type="ECO:0000256" key="16">
    <source>
        <dbReference type="ARBA" id="ARBA00049209"/>
    </source>
</evidence>
<dbReference type="HAMAP" id="MF_01965">
    <property type="entry name" value="NADHX_dehydratase"/>
    <property type="match status" value="1"/>
</dbReference>
<organism evidence="22 23">
    <name type="scientific">Allosphingosinicella indica</name>
    <dbReference type="NCBI Taxonomy" id="941907"/>
    <lineage>
        <taxon>Bacteria</taxon>
        <taxon>Pseudomonadati</taxon>
        <taxon>Pseudomonadota</taxon>
        <taxon>Alphaproteobacteria</taxon>
        <taxon>Sphingomonadales</taxon>
        <taxon>Sphingomonadaceae</taxon>
        <taxon>Allosphingosinicella</taxon>
    </lineage>
</organism>
<comment type="subunit">
    <text evidence="17">Homotetramer.</text>
</comment>
<evidence type="ECO:0000256" key="14">
    <source>
        <dbReference type="ARBA" id="ARBA00025153"/>
    </source>
</evidence>
<feature type="binding site" evidence="17">
    <location>
        <position position="292"/>
    </location>
    <ligand>
        <name>(6S)-NADPHX</name>
        <dbReference type="ChEBI" id="CHEBI:64076"/>
    </ligand>
</feature>